<accession>A0A0N1IJS7</accession>
<dbReference type="PANTHER" id="PTHR45672">
    <property type="entry name" value="PROTEIN DISULFIDE-ISOMERASE C17H9.14C-RELATED"/>
    <property type="match status" value="1"/>
</dbReference>
<dbReference type="EMBL" id="LJSK01000155">
    <property type="protein sequence ID" value="KPI85982.1"/>
    <property type="molecule type" value="Genomic_DNA"/>
</dbReference>
<name>A0A0N1IJS7_LEPSE</name>
<evidence type="ECO:0000256" key="1">
    <source>
        <dbReference type="ARBA" id="ARBA00006347"/>
    </source>
</evidence>
<dbReference type="Proteomes" id="UP000038009">
    <property type="component" value="Unassembled WGS sequence"/>
</dbReference>
<dbReference type="OMA" id="FTENRNF"/>
<keyword evidence="4" id="KW-1185">Reference proteome</keyword>
<dbReference type="SUPFAM" id="SSF52833">
    <property type="entry name" value="Thioredoxin-like"/>
    <property type="match status" value="1"/>
</dbReference>
<dbReference type="VEuPathDB" id="TriTrypDB:Lsey_0155_0030"/>
<reference evidence="3 4" key="1">
    <citation type="journal article" date="2015" name="PLoS Pathog.">
        <title>Leptomonas seymouri: Adaptations to the Dixenous Life Cycle Analyzed by Genome Sequencing, Transcriptome Profiling and Co-infection with Leishmania donovani.</title>
        <authorList>
            <person name="Kraeva N."/>
            <person name="Butenko A."/>
            <person name="Hlavacova J."/>
            <person name="Kostygov A."/>
            <person name="Myskova J."/>
            <person name="Grybchuk D."/>
            <person name="Lestinova T."/>
            <person name="Votypka J."/>
            <person name="Volf P."/>
            <person name="Opperdoes F."/>
            <person name="Flegontov P."/>
            <person name="Lukes J."/>
            <person name="Yurchenko V."/>
        </authorList>
    </citation>
    <scope>NUCLEOTIDE SEQUENCE [LARGE SCALE GENOMIC DNA]</scope>
    <source>
        <strain evidence="3 4">ATCC 30220</strain>
    </source>
</reference>
<sequence>MPVHGRFLMRLAAVFTVTVVAMLAVSVVALEAKLDDTEKLPSRAMEGVEEVNSENYYDVVGHDRYVLLEFYADWCGYCQDFSSMYEEYGMYVQSRPELVERVILAKVNSPENPRIQRRYGVRGYPTVLLVPPHSHTGVEFRRSRDFNELVDFVEKQLAMDALKD</sequence>
<protein>
    <recommendedName>
        <fullName evidence="2">Thioredoxin domain-containing protein</fullName>
    </recommendedName>
</protein>
<proteinExistence type="inferred from homology"/>
<dbReference type="GO" id="GO:0003756">
    <property type="term" value="F:protein disulfide isomerase activity"/>
    <property type="evidence" value="ECO:0007669"/>
    <property type="project" value="TreeGrafter"/>
</dbReference>
<dbReference type="InterPro" id="IPR013766">
    <property type="entry name" value="Thioredoxin_domain"/>
</dbReference>
<evidence type="ECO:0000259" key="2">
    <source>
        <dbReference type="PROSITE" id="PS51352"/>
    </source>
</evidence>
<dbReference type="Pfam" id="PF00085">
    <property type="entry name" value="Thioredoxin"/>
    <property type="match status" value="1"/>
</dbReference>
<organism evidence="3 4">
    <name type="scientific">Leptomonas seymouri</name>
    <dbReference type="NCBI Taxonomy" id="5684"/>
    <lineage>
        <taxon>Eukaryota</taxon>
        <taxon>Discoba</taxon>
        <taxon>Euglenozoa</taxon>
        <taxon>Kinetoplastea</taxon>
        <taxon>Metakinetoplastina</taxon>
        <taxon>Trypanosomatida</taxon>
        <taxon>Trypanosomatidae</taxon>
        <taxon>Leishmaniinae</taxon>
        <taxon>Leptomonas</taxon>
    </lineage>
</organism>
<dbReference type="InterPro" id="IPR036249">
    <property type="entry name" value="Thioredoxin-like_sf"/>
</dbReference>
<dbReference type="InterPro" id="IPR051063">
    <property type="entry name" value="PDI"/>
</dbReference>
<dbReference type="PRINTS" id="PR00421">
    <property type="entry name" value="THIOREDOXIN"/>
</dbReference>
<dbReference type="PROSITE" id="PS51352">
    <property type="entry name" value="THIOREDOXIN_2"/>
    <property type="match status" value="1"/>
</dbReference>
<dbReference type="PROSITE" id="PS00194">
    <property type="entry name" value="THIOREDOXIN_1"/>
    <property type="match status" value="1"/>
</dbReference>
<dbReference type="GO" id="GO:0006457">
    <property type="term" value="P:protein folding"/>
    <property type="evidence" value="ECO:0007669"/>
    <property type="project" value="TreeGrafter"/>
</dbReference>
<evidence type="ECO:0000313" key="4">
    <source>
        <dbReference type="Proteomes" id="UP000038009"/>
    </source>
</evidence>
<dbReference type="InterPro" id="IPR017937">
    <property type="entry name" value="Thioredoxin_CS"/>
</dbReference>
<comment type="similarity">
    <text evidence="1">Belongs to the protein disulfide isomerase family.</text>
</comment>
<dbReference type="PANTHER" id="PTHR45672:SF11">
    <property type="entry name" value="PROTEIN DISULFIDE-ISOMERASE C17H9.14C"/>
    <property type="match status" value="1"/>
</dbReference>
<evidence type="ECO:0000313" key="3">
    <source>
        <dbReference type="EMBL" id="KPI85982.1"/>
    </source>
</evidence>
<dbReference type="CDD" id="cd02961">
    <property type="entry name" value="PDI_a_family"/>
    <property type="match status" value="1"/>
</dbReference>
<comment type="caution">
    <text evidence="3">The sequence shown here is derived from an EMBL/GenBank/DDBJ whole genome shotgun (WGS) entry which is preliminary data.</text>
</comment>
<gene>
    <name evidence="3" type="ORF">ABL78_4944</name>
</gene>
<dbReference type="AlphaFoldDB" id="A0A0N1IJS7"/>
<dbReference type="Gene3D" id="3.40.30.10">
    <property type="entry name" value="Glutaredoxin"/>
    <property type="match status" value="1"/>
</dbReference>
<dbReference type="OrthoDB" id="427280at2759"/>
<dbReference type="GO" id="GO:0005783">
    <property type="term" value="C:endoplasmic reticulum"/>
    <property type="evidence" value="ECO:0007669"/>
    <property type="project" value="TreeGrafter"/>
</dbReference>
<feature type="domain" description="Thioredoxin" evidence="2">
    <location>
        <begin position="34"/>
        <end position="158"/>
    </location>
</feature>